<dbReference type="Proteomes" id="UP001428290">
    <property type="component" value="Unassembled WGS sequence"/>
</dbReference>
<gene>
    <name evidence="7" type="ORF">Hgul01_05124</name>
</gene>
<reference evidence="7 8" key="1">
    <citation type="submission" date="2024-02" db="EMBL/GenBank/DDBJ databases">
        <title>Herpetosiphon gulosus NBRC 112829.</title>
        <authorList>
            <person name="Ichikawa N."/>
            <person name="Katano-Makiyama Y."/>
            <person name="Hidaka K."/>
        </authorList>
    </citation>
    <scope>NUCLEOTIDE SEQUENCE [LARGE SCALE GENOMIC DNA]</scope>
    <source>
        <strain evidence="7 8">NBRC 112829</strain>
    </source>
</reference>
<dbReference type="RefSeq" id="WP_345724864.1">
    <property type="nucleotide sequence ID" value="NZ_BAABRU010000042.1"/>
</dbReference>
<evidence type="ECO:0000256" key="2">
    <source>
        <dbReference type="ARBA" id="ARBA00022578"/>
    </source>
</evidence>
<feature type="region of interest" description="Disordered" evidence="5">
    <location>
        <begin position="714"/>
        <end position="739"/>
    </location>
</feature>
<keyword evidence="4" id="KW-0233">DNA recombination</keyword>
<evidence type="ECO:0000256" key="3">
    <source>
        <dbReference type="ARBA" id="ARBA00023125"/>
    </source>
</evidence>
<keyword evidence="2" id="KW-0815">Transposition</keyword>
<evidence type="ECO:0000259" key="6">
    <source>
        <dbReference type="Pfam" id="PF01526"/>
    </source>
</evidence>
<proteinExistence type="inferred from homology"/>
<keyword evidence="3" id="KW-0238">DNA-binding</keyword>
<comment type="caution">
    <text evidence="7">The sequence shown here is derived from an EMBL/GenBank/DDBJ whole genome shotgun (WGS) entry which is preliminary data.</text>
</comment>
<feature type="domain" description="Tn3 transposase DDE" evidence="6">
    <location>
        <begin position="299"/>
        <end position="688"/>
    </location>
</feature>
<keyword evidence="8" id="KW-1185">Reference proteome</keyword>
<evidence type="ECO:0000256" key="5">
    <source>
        <dbReference type="SAM" id="MobiDB-lite"/>
    </source>
</evidence>
<accession>A0ABP9X7C5</accession>
<evidence type="ECO:0000256" key="1">
    <source>
        <dbReference type="ARBA" id="ARBA00009402"/>
    </source>
</evidence>
<feature type="compositionally biased region" description="Basic and acidic residues" evidence="5">
    <location>
        <begin position="717"/>
        <end position="728"/>
    </location>
</feature>
<dbReference type="InterPro" id="IPR047653">
    <property type="entry name" value="Tn3-like_transpos"/>
</dbReference>
<organism evidence="7 8">
    <name type="scientific">Herpetosiphon gulosus</name>
    <dbReference type="NCBI Taxonomy" id="1973496"/>
    <lineage>
        <taxon>Bacteria</taxon>
        <taxon>Bacillati</taxon>
        <taxon>Chloroflexota</taxon>
        <taxon>Chloroflexia</taxon>
        <taxon>Herpetosiphonales</taxon>
        <taxon>Herpetosiphonaceae</taxon>
        <taxon>Herpetosiphon</taxon>
    </lineage>
</organism>
<feature type="compositionally biased region" description="Acidic residues" evidence="5">
    <location>
        <begin position="730"/>
        <end position="739"/>
    </location>
</feature>
<comment type="similarity">
    <text evidence="1">Belongs to the transposase 7 family.</text>
</comment>
<dbReference type="Pfam" id="PF01526">
    <property type="entry name" value="DDE_Tnp_Tn3"/>
    <property type="match status" value="1"/>
</dbReference>
<evidence type="ECO:0000313" key="8">
    <source>
        <dbReference type="Proteomes" id="UP001428290"/>
    </source>
</evidence>
<dbReference type="NCBIfam" id="NF033527">
    <property type="entry name" value="transpos_Tn3"/>
    <property type="match status" value="1"/>
</dbReference>
<evidence type="ECO:0000313" key="7">
    <source>
        <dbReference type="EMBL" id="GAA5531299.1"/>
    </source>
</evidence>
<dbReference type="InterPro" id="IPR002513">
    <property type="entry name" value="Tn3_Tnp_DDE_dom"/>
</dbReference>
<name>A0ABP9X7C5_9CHLR</name>
<evidence type="ECO:0000256" key="4">
    <source>
        <dbReference type="ARBA" id="ARBA00023172"/>
    </source>
</evidence>
<protein>
    <submittedName>
        <fullName evidence="7">Tn3 family transposase ISPsy30</fullName>
    </submittedName>
</protein>
<sequence>MREVKAFHDDAKANAQERVVAYRLQRSRDMAQAGRILLLFTTNAVAATTPFVHVQAQAFAMLDRDRLDHIAHYIATGADCDETAFFWERIDARATTIKRRLRRLLAGITLVAPYGHSPLLDAVHHMQRLGTGDRSFTKAHAKTLPTRWIPVRLKRYLYTQTPTDTARLLLDRYEALLYLQLRAALEAGELVCPDSIRFRSLEDDLIPLAEWQATKATLITEANLPTLRLPIREHLTDLEQELEAQFARVNGRIAAGENPAIQITQHGTIRTWTLTTPPPREQPNHRIYERLPQASLIQVLAAVHTACGFMHDFDHMLGRAHHQRDDRVLMACLIAWGTNVGLHRMGEMSDIPPSTLVRASGNYLRLETLQAASTRIINTLAAMPLFRAYDIDGQRHSSSDGQKFTAAIDTLKAQHSPRYFGMGKGVVADTLVLNHVPVNTLLISAHDPESDDVFDLLYNNPTTVQSTIHSTDTHGTNRVNFAILSMFGHRFAPRYANVQERMRTSVYGFQSPAAYGDDALFRPVRKLNADLIISEWDAIQRIMVSLSRKTISQRLLIAKLSASKRRNRTLQALWEYDHIFRSCYLLEFVDSPRLRQNVQQALNRGEQYHHLRRALTAGNTGKLRYVTDEEQALWNEACRLLVNAILLYNMQILQQAIDTKTAIGMLADSAFLRTVSPVAWHHINFGGRLTFFADLHPAPILASVAAVLAYRQSAADHPPDPEDEHAMIEDSLDDPFAEE</sequence>
<dbReference type="EMBL" id="BAABRU010000042">
    <property type="protein sequence ID" value="GAA5531299.1"/>
    <property type="molecule type" value="Genomic_DNA"/>
</dbReference>